<evidence type="ECO:0000256" key="5">
    <source>
        <dbReference type="ARBA" id="ARBA00023163"/>
    </source>
</evidence>
<sequence length="265" mass="28852">MLIPSAGLAASAGIAATAHHARLGDPRRATLGPMGRILLIEDDTALADVLSLAVEDAGHAVLRACDGVEGLRRIEGAGPDLVISDVNMPRLDGFSLCRRLREAKNLVPIILLTSRDAEIDQALGLELGADDYVVKPFSTRVLLARVHALLRRQEIRAGASRAGCVVALGALQLDPERLEVRYRGAPVTVTLTEFRLLEALVARPGVVFSRNQLLELARNDDSTVDARLVDTYVRRLRRKMEAVDPAFERIETVIGAGYRWRDRGA</sequence>
<dbReference type="CDD" id="cd00383">
    <property type="entry name" value="trans_reg_C"/>
    <property type="match status" value="1"/>
</dbReference>
<dbReference type="Pfam" id="PF00486">
    <property type="entry name" value="Trans_reg_C"/>
    <property type="match status" value="1"/>
</dbReference>
<evidence type="ECO:0000256" key="2">
    <source>
        <dbReference type="ARBA" id="ARBA00023012"/>
    </source>
</evidence>
<keyword evidence="3" id="KW-0805">Transcription regulation</keyword>
<dbReference type="InterPro" id="IPR036388">
    <property type="entry name" value="WH-like_DNA-bd_sf"/>
</dbReference>
<evidence type="ECO:0000259" key="8">
    <source>
        <dbReference type="PROSITE" id="PS50110"/>
    </source>
</evidence>
<evidence type="ECO:0000256" key="6">
    <source>
        <dbReference type="PROSITE-ProRule" id="PRU00169"/>
    </source>
</evidence>
<dbReference type="AlphaFoldDB" id="A9GK22"/>
<dbReference type="PROSITE" id="PS50110">
    <property type="entry name" value="RESPONSE_REGULATORY"/>
    <property type="match status" value="1"/>
</dbReference>
<dbReference type="Gene3D" id="1.10.10.10">
    <property type="entry name" value="Winged helix-like DNA-binding domain superfamily/Winged helix DNA-binding domain"/>
    <property type="match status" value="1"/>
</dbReference>
<evidence type="ECO:0000256" key="7">
    <source>
        <dbReference type="PROSITE-ProRule" id="PRU01091"/>
    </source>
</evidence>
<keyword evidence="1 6" id="KW-0597">Phosphoprotein</keyword>
<dbReference type="GO" id="GO:0000976">
    <property type="term" value="F:transcription cis-regulatory region binding"/>
    <property type="evidence" value="ECO:0007669"/>
    <property type="project" value="TreeGrafter"/>
</dbReference>
<dbReference type="InterPro" id="IPR039420">
    <property type="entry name" value="WalR-like"/>
</dbReference>
<dbReference type="BioCyc" id="SCEL448385:SCE_RS32585-MONOMER"/>
<dbReference type="SMART" id="SM00862">
    <property type="entry name" value="Trans_reg_C"/>
    <property type="match status" value="1"/>
</dbReference>
<dbReference type="InterPro" id="IPR001789">
    <property type="entry name" value="Sig_transdc_resp-reg_receiver"/>
</dbReference>
<dbReference type="PROSITE" id="PS51755">
    <property type="entry name" value="OMPR_PHOB"/>
    <property type="match status" value="1"/>
</dbReference>
<dbReference type="Pfam" id="PF00072">
    <property type="entry name" value="Response_reg"/>
    <property type="match status" value="1"/>
</dbReference>
<dbReference type="InterPro" id="IPR016032">
    <property type="entry name" value="Sig_transdc_resp-reg_C-effctor"/>
</dbReference>
<dbReference type="EMBL" id="AM746676">
    <property type="protein sequence ID" value="CAN96520.1"/>
    <property type="molecule type" value="Genomic_DNA"/>
</dbReference>
<dbReference type="PANTHER" id="PTHR48111">
    <property type="entry name" value="REGULATOR OF RPOS"/>
    <property type="match status" value="1"/>
</dbReference>
<dbReference type="HOGENOM" id="CLU_000445_30_4_7"/>
<reference evidence="10 11" key="1">
    <citation type="journal article" date="2007" name="Nat. Biotechnol.">
        <title>Complete genome sequence of the myxobacterium Sorangium cellulosum.</title>
        <authorList>
            <person name="Schneiker S."/>
            <person name="Perlova O."/>
            <person name="Kaiser O."/>
            <person name="Gerth K."/>
            <person name="Alici A."/>
            <person name="Altmeyer M.O."/>
            <person name="Bartels D."/>
            <person name="Bekel T."/>
            <person name="Beyer S."/>
            <person name="Bode E."/>
            <person name="Bode H.B."/>
            <person name="Bolten C.J."/>
            <person name="Choudhuri J.V."/>
            <person name="Doss S."/>
            <person name="Elnakady Y.A."/>
            <person name="Frank B."/>
            <person name="Gaigalat L."/>
            <person name="Goesmann A."/>
            <person name="Groeger C."/>
            <person name="Gross F."/>
            <person name="Jelsbak L."/>
            <person name="Jelsbak L."/>
            <person name="Kalinowski J."/>
            <person name="Kegler C."/>
            <person name="Knauber T."/>
            <person name="Konietzny S."/>
            <person name="Kopp M."/>
            <person name="Krause L."/>
            <person name="Krug D."/>
            <person name="Linke B."/>
            <person name="Mahmud T."/>
            <person name="Martinez-Arias R."/>
            <person name="McHardy A.C."/>
            <person name="Merai M."/>
            <person name="Meyer F."/>
            <person name="Mormann S."/>
            <person name="Munoz-Dorado J."/>
            <person name="Perez J."/>
            <person name="Pradella S."/>
            <person name="Rachid S."/>
            <person name="Raddatz G."/>
            <person name="Rosenau F."/>
            <person name="Rueckert C."/>
            <person name="Sasse F."/>
            <person name="Scharfe M."/>
            <person name="Schuster S.C."/>
            <person name="Suen G."/>
            <person name="Treuner-Lange A."/>
            <person name="Velicer G.J."/>
            <person name="Vorholter F.-J."/>
            <person name="Weissman K.J."/>
            <person name="Welch R.D."/>
            <person name="Wenzel S.C."/>
            <person name="Whitworth D.E."/>
            <person name="Wilhelm S."/>
            <person name="Wittmann C."/>
            <person name="Bloecker H."/>
            <person name="Puehler A."/>
            <person name="Mueller R."/>
        </authorList>
    </citation>
    <scope>NUCLEOTIDE SEQUENCE [LARGE SCALE GENOMIC DNA]</scope>
    <source>
        <strain evidence="11">So ce56</strain>
    </source>
</reference>
<gene>
    <name evidence="10" type="ordered locus">sce6353</name>
</gene>
<name>A9GK22_SORC5</name>
<dbReference type="GO" id="GO:0032993">
    <property type="term" value="C:protein-DNA complex"/>
    <property type="evidence" value="ECO:0007669"/>
    <property type="project" value="TreeGrafter"/>
</dbReference>
<feature type="DNA-binding region" description="OmpR/PhoB-type" evidence="7">
    <location>
        <begin position="163"/>
        <end position="262"/>
    </location>
</feature>
<accession>A9GK22</accession>
<keyword evidence="4 7" id="KW-0238">DNA-binding</keyword>
<keyword evidence="11" id="KW-1185">Reference proteome</keyword>
<dbReference type="GO" id="GO:0006355">
    <property type="term" value="P:regulation of DNA-templated transcription"/>
    <property type="evidence" value="ECO:0007669"/>
    <property type="project" value="InterPro"/>
</dbReference>
<dbReference type="Gene3D" id="3.40.50.2300">
    <property type="match status" value="1"/>
</dbReference>
<proteinExistence type="predicted"/>
<dbReference type="Proteomes" id="UP000002139">
    <property type="component" value="Chromosome"/>
</dbReference>
<evidence type="ECO:0000313" key="10">
    <source>
        <dbReference type="EMBL" id="CAN96520.1"/>
    </source>
</evidence>
<evidence type="ECO:0000256" key="1">
    <source>
        <dbReference type="ARBA" id="ARBA00022553"/>
    </source>
</evidence>
<dbReference type="InterPro" id="IPR001867">
    <property type="entry name" value="OmpR/PhoB-type_DNA-bd"/>
</dbReference>
<dbReference type="STRING" id="448385.sce6353"/>
<organism evidence="10 11">
    <name type="scientific">Sorangium cellulosum (strain So ce56)</name>
    <name type="common">Polyangium cellulosum (strain So ce56)</name>
    <dbReference type="NCBI Taxonomy" id="448385"/>
    <lineage>
        <taxon>Bacteria</taxon>
        <taxon>Pseudomonadati</taxon>
        <taxon>Myxococcota</taxon>
        <taxon>Polyangia</taxon>
        <taxon>Polyangiales</taxon>
        <taxon>Polyangiaceae</taxon>
        <taxon>Sorangium</taxon>
    </lineage>
</organism>
<evidence type="ECO:0000259" key="9">
    <source>
        <dbReference type="PROSITE" id="PS51755"/>
    </source>
</evidence>
<keyword evidence="5" id="KW-0804">Transcription</keyword>
<dbReference type="Gene3D" id="6.10.250.690">
    <property type="match status" value="1"/>
</dbReference>
<evidence type="ECO:0000313" key="11">
    <source>
        <dbReference type="Proteomes" id="UP000002139"/>
    </source>
</evidence>
<dbReference type="GO" id="GO:0005829">
    <property type="term" value="C:cytosol"/>
    <property type="evidence" value="ECO:0007669"/>
    <property type="project" value="TreeGrafter"/>
</dbReference>
<dbReference type="GO" id="GO:0000156">
    <property type="term" value="F:phosphorelay response regulator activity"/>
    <property type="evidence" value="ECO:0007669"/>
    <property type="project" value="TreeGrafter"/>
</dbReference>
<feature type="modified residue" description="4-aspartylphosphate" evidence="6">
    <location>
        <position position="85"/>
    </location>
</feature>
<evidence type="ECO:0000256" key="3">
    <source>
        <dbReference type="ARBA" id="ARBA00023015"/>
    </source>
</evidence>
<dbReference type="KEGG" id="scl:sce6353"/>
<dbReference type="SUPFAM" id="SSF46894">
    <property type="entry name" value="C-terminal effector domain of the bipartite response regulators"/>
    <property type="match status" value="1"/>
</dbReference>
<evidence type="ECO:0000256" key="4">
    <source>
        <dbReference type="ARBA" id="ARBA00023125"/>
    </source>
</evidence>
<feature type="domain" description="Response regulatory" evidence="8">
    <location>
        <begin position="36"/>
        <end position="150"/>
    </location>
</feature>
<dbReference type="eggNOG" id="COG0745">
    <property type="taxonomic scope" value="Bacteria"/>
</dbReference>
<dbReference type="PANTHER" id="PTHR48111:SF1">
    <property type="entry name" value="TWO-COMPONENT RESPONSE REGULATOR ORR33"/>
    <property type="match status" value="1"/>
</dbReference>
<protein>
    <submittedName>
        <fullName evidence="10">Response regulator</fullName>
    </submittedName>
</protein>
<feature type="domain" description="OmpR/PhoB-type" evidence="9">
    <location>
        <begin position="163"/>
        <end position="262"/>
    </location>
</feature>
<dbReference type="CDD" id="cd17574">
    <property type="entry name" value="REC_OmpR"/>
    <property type="match status" value="1"/>
</dbReference>
<dbReference type="InterPro" id="IPR011006">
    <property type="entry name" value="CheY-like_superfamily"/>
</dbReference>
<keyword evidence="2" id="KW-0902">Two-component regulatory system</keyword>
<dbReference type="OrthoDB" id="2181430at2"/>
<dbReference type="SMART" id="SM00448">
    <property type="entry name" value="REC"/>
    <property type="match status" value="1"/>
</dbReference>
<dbReference type="SUPFAM" id="SSF52172">
    <property type="entry name" value="CheY-like"/>
    <property type="match status" value="1"/>
</dbReference>